<dbReference type="PRINTS" id="PR00368">
    <property type="entry name" value="FADPNR"/>
</dbReference>
<feature type="domain" description="FAD/NAD(P)-binding" evidence="7">
    <location>
        <begin position="3"/>
        <end position="283"/>
    </location>
</feature>
<comment type="cofactor">
    <cofactor evidence="1">
        <name>FAD</name>
        <dbReference type="ChEBI" id="CHEBI:57692"/>
    </cofactor>
</comment>
<reference evidence="8 9" key="1">
    <citation type="submission" date="2017-01" db="EMBL/GenBank/DDBJ databases">
        <title>First insights into the biology of 'candidatus Vampirococcus archaeovorus'.</title>
        <authorList>
            <person name="Kizina J."/>
            <person name="Jordan S."/>
            <person name="Stueber K."/>
            <person name="Reinhardt R."/>
            <person name="Harder J."/>
        </authorList>
    </citation>
    <scope>NUCLEOTIDE SEQUENCE [LARGE SCALE GENOMIC DNA]</scope>
    <source>
        <strain evidence="8 9">LiM</strain>
    </source>
</reference>
<evidence type="ECO:0000256" key="2">
    <source>
        <dbReference type="ARBA" id="ARBA00005272"/>
    </source>
</evidence>
<keyword evidence="6" id="KW-1133">Transmembrane helix</keyword>
<feature type="transmembrane region" description="Helical" evidence="6">
    <location>
        <begin position="340"/>
        <end position="360"/>
    </location>
</feature>
<evidence type="ECO:0000256" key="6">
    <source>
        <dbReference type="SAM" id="Phobius"/>
    </source>
</evidence>
<dbReference type="PANTHER" id="PTHR42913">
    <property type="entry name" value="APOPTOSIS-INDUCING FACTOR 1"/>
    <property type="match status" value="1"/>
</dbReference>
<dbReference type="PANTHER" id="PTHR42913:SF3">
    <property type="entry name" value="64 KDA MITOCHONDRIAL NADH DEHYDROGENASE (EUROFUNG)"/>
    <property type="match status" value="1"/>
</dbReference>
<dbReference type="RefSeq" id="WP_164908808.1">
    <property type="nucleotide sequence ID" value="NZ_CP019384.1"/>
</dbReference>
<accession>A0A410P336</accession>
<comment type="similarity">
    <text evidence="2">Belongs to the NADH dehydrogenase family.</text>
</comment>
<organism evidence="8 9">
    <name type="scientific">Velamenicoccus archaeovorus</name>
    <dbReference type="NCBI Taxonomy" id="1930593"/>
    <lineage>
        <taxon>Bacteria</taxon>
        <taxon>Pseudomonadati</taxon>
        <taxon>Candidatus Omnitrophota</taxon>
        <taxon>Candidatus Velamenicoccus</taxon>
    </lineage>
</organism>
<dbReference type="KEGG" id="vai:BU251_01590"/>
<dbReference type="AlphaFoldDB" id="A0A410P336"/>
<dbReference type="Proteomes" id="UP000287243">
    <property type="component" value="Chromosome"/>
</dbReference>
<keyword evidence="9" id="KW-1185">Reference proteome</keyword>
<dbReference type="Pfam" id="PF07992">
    <property type="entry name" value="Pyr_redox_2"/>
    <property type="match status" value="1"/>
</dbReference>
<dbReference type="InterPro" id="IPR036188">
    <property type="entry name" value="FAD/NAD-bd_sf"/>
</dbReference>
<dbReference type="InterPro" id="IPR023753">
    <property type="entry name" value="FAD/NAD-binding_dom"/>
</dbReference>
<dbReference type="SUPFAM" id="SSF51905">
    <property type="entry name" value="FAD/NAD(P)-binding domain"/>
    <property type="match status" value="2"/>
</dbReference>
<keyword evidence="6" id="KW-0812">Transmembrane</keyword>
<evidence type="ECO:0000256" key="5">
    <source>
        <dbReference type="ARBA" id="ARBA00023002"/>
    </source>
</evidence>
<evidence type="ECO:0000259" key="7">
    <source>
        <dbReference type="Pfam" id="PF07992"/>
    </source>
</evidence>
<dbReference type="PRINTS" id="PR00469">
    <property type="entry name" value="PNDRDTASEII"/>
</dbReference>
<protein>
    <submittedName>
        <fullName evidence="8">FAD-dependent pyridine nucleotide-disulfide oxidoreductase</fullName>
    </submittedName>
</protein>
<name>A0A410P336_VELA1</name>
<dbReference type="GO" id="GO:0003955">
    <property type="term" value="F:NAD(P)H dehydrogenase (quinone) activity"/>
    <property type="evidence" value="ECO:0007669"/>
    <property type="project" value="TreeGrafter"/>
</dbReference>
<evidence type="ECO:0000256" key="4">
    <source>
        <dbReference type="ARBA" id="ARBA00022827"/>
    </source>
</evidence>
<evidence type="ECO:0000313" key="8">
    <source>
        <dbReference type="EMBL" id="QAT16511.1"/>
    </source>
</evidence>
<dbReference type="GO" id="GO:0019646">
    <property type="term" value="P:aerobic electron transport chain"/>
    <property type="evidence" value="ECO:0007669"/>
    <property type="project" value="TreeGrafter"/>
</dbReference>
<dbReference type="EMBL" id="CP019384">
    <property type="protein sequence ID" value="QAT16511.1"/>
    <property type="molecule type" value="Genomic_DNA"/>
</dbReference>
<evidence type="ECO:0000313" key="9">
    <source>
        <dbReference type="Proteomes" id="UP000287243"/>
    </source>
</evidence>
<gene>
    <name evidence="8" type="ORF">BU251_01590</name>
</gene>
<dbReference type="Gene3D" id="3.50.50.100">
    <property type="match status" value="1"/>
</dbReference>
<keyword evidence="4" id="KW-0274">FAD</keyword>
<keyword evidence="6" id="KW-0472">Membrane</keyword>
<keyword evidence="5" id="KW-0560">Oxidoreductase</keyword>
<sequence length="378" mass="41936">MGDIVVIGAGFAGLEAARVFSRHRRALGGRRVILVDAKRTFDFLPILPDMLGGRIVRDHAVLDVAEYLERLGVNFENGEAASVDMAAREVRLKDGHALGYEYLLVCCGSVTNFYGAVEIEKHALKLDSADDAAMIQNTVVTYPQKKFLIVGGGYTGIEIATNIARFLRRHRIRKYNIHVVERQEDILTALPEWMRDYCRLNLCRLRIQLHVGASISQRTESSVTLSNGLRIDDCLLIWAAGVQTPGFVRRLPSEQDPQGRLKVGKTLSFAEGAFAAGDAAAFMKKGRALRMAVQFSLNEGHLAAENILRLCAGRKKLKAYRPVDLGYLVPMANFRACGTVLGVPVLGFAGWILHYAMCIYRSLSLRHRLGIARDILLR</sequence>
<evidence type="ECO:0000256" key="3">
    <source>
        <dbReference type="ARBA" id="ARBA00022630"/>
    </source>
</evidence>
<dbReference type="InterPro" id="IPR051169">
    <property type="entry name" value="NADH-Q_oxidoreductase"/>
</dbReference>
<proteinExistence type="inferred from homology"/>
<evidence type="ECO:0000256" key="1">
    <source>
        <dbReference type="ARBA" id="ARBA00001974"/>
    </source>
</evidence>
<keyword evidence="3" id="KW-0285">Flavoprotein</keyword>